<keyword evidence="9 10" id="KW-0472">Membrane</keyword>
<dbReference type="InterPro" id="IPR017871">
    <property type="entry name" value="ABC_transporter-like_CS"/>
</dbReference>
<dbReference type="SUPFAM" id="SSF52540">
    <property type="entry name" value="P-loop containing nucleoside triphosphate hydrolases"/>
    <property type="match status" value="1"/>
</dbReference>
<keyword evidence="3" id="KW-0813">Transport</keyword>
<feature type="transmembrane region" description="Helical" evidence="10">
    <location>
        <begin position="289"/>
        <end position="318"/>
    </location>
</feature>
<sequence>MAGATWFGQFKAITWKTLLLKRRNMNTTFWEFFSPVMYVAILAAIKGTIVQDPLPQFGGFPDYNIQNETFVNSFLGETGTKRLLVTPDDLNVQAIMTEFSSIFNATYGRKLNIEYFQTKTDAENEFLNNSTSVLAGIIFNYGGRGNMSYALRYAKDSVPSSQYSGLFTPQSECRRKDGDTQVNDNGLQHDGNCKVNYYWFNGFVQLQTAIDAALIKNKYGVSYSTNNISVQMLPKPAFQADNSWILIMSSMYFVLAYLPLVSYFTVALVAEKEKKIKEGMKMMGLKTSVFWISAFSVFMVTTVVVTVIVTIIAVAASFLPNSNYGLFFIFLIIYGISMISLACMLAPFFNKAMSAGVVASMATMITSCLYLAVSLTRKYEAGTGSVSYSIPVYGRWLIIKGLTKIYKSTENKKEEVKAVNNLSLNMYEGQITAILGHNGAGKTTLMNILTGMTSATSGSAKDVSNSQDIELLRSMTGVCPQHNTLFDELTCYEHLRLFGGIKGILDVDKEIDEALESVDLGEQKNVRASNLSGGQKRKLSVAISIIGDPKIIFLDEPTAGMDPYARRCLWETLKNKKAGRVILLTTHFMDEADILADRKAIVNKGSLRCCGSSFYLKNKFGIGYHLNMVVEPDSDSCRIGDLVSEVISGSEVNRVHGKELDITLPQTEVERFAGKRQCFGNKSWWC</sequence>
<dbReference type="InterPro" id="IPR027417">
    <property type="entry name" value="P-loop_NTPase"/>
</dbReference>
<evidence type="ECO:0000313" key="12">
    <source>
        <dbReference type="EMBL" id="WAR12284.1"/>
    </source>
</evidence>
<dbReference type="Gene3D" id="3.40.50.300">
    <property type="entry name" value="P-loop containing nucleotide triphosphate hydrolases"/>
    <property type="match status" value="1"/>
</dbReference>
<protein>
    <submittedName>
        <fullName evidence="12">ABCA6-like protein</fullName>
    </submittedName>
</protein>
<evidence type="ECO:0000259" key="11">
    <source>
        <dbReference type="PROSITE" id="PS50893"/>
    </source>
</evidence>
<keyword evidence="13" id="KW-1185">Reference proteome</keyword>
<dbReference type="InterPro" id="IPR013525">
    <property type="entry name" value="ABC2_TM"/>
</dbReference>
<evidence type="ECO:0000256" key="8">
    <source>
        <dbReference type="ARBA" id="ARBA00022989"/>
    </source>
</evidence>
<keyword evidence="5" id="KW-0677">Repeat</keyword>
<dbReference type="Pfam" id="PF12698">
    <property type="entry name" value="ABC2_membrane_3"/>
    <property type="match status" value="1"/>
</dbReference>
<gene>
    <name evidence="12" type="ORF">MAR_026464</name>
</gene>
<evidence type="ECO:0000256" key="7">
    <source>
        <dbReference type="ARBA" id="ARBA00022840"/>
    </source>
</evidence>
<dbReference type="SMART" id="SM00382">
    <property type="entry name" value="AAA"/>
    <property type="match status" value="1"/>
</dbReference>
<keyword evidence="4 10" id="KW-0812">Transmembrane</keyword>
<dbReference type="Proteomes" id="UP001164746">
    <property type="component" value="Chromosome 8"/>
</dbReference>
<comment type="subcellular location">
    <subcellularLocation>
        <location evidence="1">Membrane</location>
        <topology evidence="1">Multi-pass membrane protein</topology>
    </subcellularLocation>
</comment>
<evidence type="ECO:0000256" key="6">
    <source>
        <dbReference type="ARBA" id="ARBA00022741"/>
    </source>
</evidence>
<dbReference type="PROSITE" id="PS50893">
    <property type="entry name" value="ABC_TRANSPORTER_2"/>
    <property type="match status" value="1"/>
</dbReference>
<evidence type="ECO:0000256" key="3">
    <source>
        <dbReference type="ARBA" id="ARBA00022448"/>
    </source>
</evidence>
<dbReference type="InterPro" id="IPR003593">
    <property type="entry name" value="AAA+_ATPase"/>
</dbReference>
<keyword evidence="8 10" id="KW-1133">Transmembrane helix</keyword>
<dbReference type="InterPro" id="IPR026082">
    <property type="entry name" value="ABCA"/>
</dbReference>
<evidence type="ECO:0000256" key="10">
    <source>
        <dbReference type="SAM" id="Phobius"/>
    </source>
</evidence>
<dbReference type="PANTHER" id="PTHR19229">
    <property type="entry name" value="ATP-BINDING CASSETTE TRANSPORTER SUBFAMILY A ABCA"/>
    <property type="match status" value="1"/>
</dbReference>
<evidence type="ECO:0000256" key="1">
    <source>
        <dbReference type="ARBA" id="ARBA00004141"/>
    </source>
</evidence>
<evidence type="ECO:0000256" key="9">
    <source>
        <dbReference type="ARBA" id="ARBA00023136"/>
    </source>
</evidence>
<feature type="transmembrane region" description="Helical" evidence="10">
    <location>
        <begin position="352"/>
        <end position="373"/>
    </location>
</feature>
<accession>A0ABY7ET45</accession>
<dbReference type="PANTHER" id="PTHR19229:SF36">
    <property type="entry name" value="ATP-BINDING CASSETTE SUB-FAMILY A MEMBER 2"/>
    <property type="match status" value="1"/>
</dbReference>
<organism evidence="12 13">
    <name type="scientific">Mya arenaria</name>
    <name type="common">Soft-shell clam</name>
    <dbReference type="NCBI Taxonomy" id="6604"/>
    <lineage>
        <taxon>Eukaryota</taxon>
        <taxon>Metazoa</taxon>
        <taxon>Spiralia</taxon>
        <taxon>Lophotrochozoa</taxon>
        <taxon>Mollusca</taxon>
        <taxon>Bivalvia</taxon>
        <taxon>Autobranchia</taxon>
        <taxon>Heteroconchia</taxon>
        <taxon>Euheterodonta</taxon>
        <taxon>Imparidentia</taxon>
        <taxon>Neoheterodontei</taxon>
        <taxon>Myida</taxon>
        <taxon>Myoidea</taxon>
        <taxon>Myidae</taxon>
        <taxon>Mya</taxon>
    </lineage>
</organism>
<evidence type="ECO:0000256" key="5">
    <source>
        <dbReference type="ARBA" id="ARBA00022737"/>
    </source>
</evidence>
<proteinExistence type="inferred from homology"/>
<feature type="transmembrane region" description="Helical" evidence="10">
    <location>
        <begin position="244"/>
        <end position="269"/>
    </location>
</feature>
<dbReference type="Pfam" id="PF00005">
    <property type="entry name" value="ABC_tran"/>
    <property type="match status" value="1"/>
</dbReference>
<evidence type="ECO:0000313" key="13">
    <source>
        <dbReference type="Proteomes" id="UP001164746"/>
    </source>
</evidence>
<keyword evidence="7" id="KW-0067">ATP-binding</keyword>
<evidence type="ECO:0000256" key="4">
    <source>
        <dbReference type="ARBA" id="ARBA00022692"/>
    </source>
</evidence>
<dbReference type="CDD" id="cd03263">
    <property type="entry name" value="ABC_subfamily_A"/>
    <property type="match status" value="1"/>
</dbReference>
<name>A0ABY7ET45_MYAAR</name>
<dbReference type="EMBL" id="CP111019">
    <property type="protein sequence ID" value="WAR12284.1"/>
    <property type="molecule type" value="Genomic_DNA"/>
</dbReference>
<dbReference type="InterPro" id="IPR003439">
    <property type="entry name" value="ABC_transporter-like_ATP-bd"/>
</dbReference>
<keyword evidence="6" id="KW-0547">Nucleotide-binding</keyword>
<feature type="domain" description="ABC transporter" evidence="11">
    <location>
        <begin position="397"/>
        <end position="629"/>
    </location>
</feature>
<reference evidence="12" key="1">
    <citation type="submission" date="2022-11" db="EMBL/GenBank/DDBJ databases">
        <title>Centuries of genome instability and evolution in soft-shell clam transmissible cancer (bioRxiv).</title>
        <authorList>
            <person name="Hart S.F.M."/>
            <person name="Yonemitsu M.A."/>
            <person name="Giersch R.M."/>
            <person name="Beal B.F."/>
            <person name="Arriagada G."/>
            <person name="Davis B.W."/>
            <person name="Ostrander E.A."/>
            <person name="Goff S.P."/>
            <person name="Metzger M.J."/>
        </authorList>
    </citation>
    <scope>NUCLEOTIDE SEQUENCE</scope>
    <source>
        <strain evidence="12">MELC-2E11</strain>
        <tissue evidence="12">Siphon/mantle</tissue>
    </source>
</reference>
<dbReference type="PROSITE" id="PS00211">
    <property type="entry name" value="ABC_TRANSPORTER_1"/>
    <property type="match status" value="1"/>
</dbReference>
<evidence type="ECO:0000256" key="2">
    <source>
        <dbReference type="ARBA" id="ARBA00008869"/>
    </source>
</evidence>
<comment type="similarity">
    <text evidence="2">Belongs to the ABC transporter superfamily. ABCA family.</text>
</comment>
<feature type="transmembrane region" description="Helical" evidence="10">
    <location>
        <begin position="324"/>
        <end position="345"/>
    </location>
</feature>